<accession>A0A510JEZ9</accession>
<dbReference type="EMBL" id="AP019822">
    <property type="protein sequence ID" value="BBM36981.1"/>
    <property type="molecule type" value="Genomic_DNA"/>
</dbReference>
<evidence type="ECO:0000313" key="2">
    <source>
        <dbReference type="Proteomes" id="UP000321606"/>
    </source>
</evidence>
<dbReference type="STRING" id="714315.GCA_000516535_01932"/>
<gene>
    <name evidence="1" type="ORF">JCM16774_1927</name>
</gene>
<reference evidence="1 2" key="1">
    <citation type="submission" date="2019-07" db="EMBL/GenBank/DDBJ databases">
        <title>Complete Genome Sequence of Leptotrichia goodfellowii Strain JCM 16774.</title>
        <authorList>
            <person name="Watanabe S."/>
            <person name="Cui L."/>
        </authorList>
    </citation>
    <scope>NUCLEOTIDE SEQUENCE [LARGE SCALE GENOMIC DNA]</scope>
    <source>
        <strain evidence="1 2">JCM16774</strain>
    </source>
</reference>
<dbReference type="AlphaFoldDB" id="A0A510JEZ9"/>
<evidence type="ECO:0008006" key="3">
    <source>
        <dbReference type="Google" id="ProtNLM"/>
    </source>
</evidence>
<dbReference type="Proteomes" id="UP000321606">
    <property type="component" value="Chromosome"/>
</dbReference>
<dbReference type="InterPro" id="IPR010360">
    <property type="entry name" value="DUF956"/>
</dbReference>
<dbReference type="KEGG" id="lgo:JCM16774_1927"/>
<organism evidence="1 2">
    <name type="scientific">Pseudoleptotrichia goodfellowii</name>
    <dbReference type="NCBI Taxonomy" id="157692"/>
    <lineage>
        <taxon>Bacteria</taxon>
        <taxon>Fusobacteriati</taxon>
        <taxon>Fusobacteriota</taxon>
        <taxon>Fusobacteriia</taxon>
        <taxon>Fusobacteriales</taxon>
        <taxon>Leptotrichiaceae</taxon>
        <taxon>Pseudoleptotrichia</taxon>
    </lineage>
</organism>
<evidence type="ECO:0000313" key="1">
    <source>
        <dbReference type="EMBL" id="BBM36981.1"/>
    </source>
</evidence>
<sequence>MDINYNLYSFAIEILRNFSNLEDVEKVIFYILGHSLLFFNVRGGIKLAVSLNTKALFVTKGNFLSGGFGNKRGDILIGDRAFEFYNIRNTEDCIQIPWEEIEKVRAQIFFNDRYIRGFFIDTKKSGSFNFVVVKAGKSLKVMRDFLENEKIVRSKPLFSLKKLFRK</sequence>
<name>A0A510JEZ9_9FUSO</name>
<dbReference type="Pfam" id="PF06115">
    <property type="entry name" value="DUF956"/>
    <property type="match status" value="1"/>
</dbReference>
<proteinExistence type="predicted"/>
<protein>
    <recommendedName>
        <fullName evidence="3">YokE-like PH domain-containing protein</fullName>
    </recommendedName>
</protein>
<dbReference type="RefSeq" id="WP_232049443.1">
    <property type="nucleotide sequence ID" value="NZ_AP019822.1"/>
</dbReference>